<evidence type="ECO:0000256" key="1">
    <source>
        <dbReference type="SAM" id="MobiDB-lite"/>
    </source>
</evidence>
<reference evidence="2" key="1">
    <citation type="submission" date="2020-09" db="EMBL/GenBank/DDBJ databases">
        <title>Genome-Enabled Discovery of Anthraquinone Biosynthesis in Senna tora.</title>
        <authorList>
            <person name="Kang S.-H."/>
            <person name="Pandey R.P."/>
            <person name="Lee C.-M."/>
            <person name="Sim J.-S."/>
            <person name="Jeong J.-T."/>
            <person name="Choi B.-S."/>
            <person name="Jung M."/>
            <person name="Ginzburg D."/>
            <person name="Zhao K."/>
            <person name="Won S.Y."/>
            <person name="Oh T.-J."/>
            <person name="Yu Y."/>
            <person name="Kim N.-H."/>
            <person name="Lee O.R."/>
            <person name="Lee T.-H."/>
            <person name="Bashyal P."/>
            <person name="Kim T.-S."/>
            <person name="Lee W.-H."/>
            <person name="Kawkins C."/>
            <person name="Kim C.-K."/>
            <person name="Kim J.S."/>
            <person name="Ahn B.O."/>
            <person name="Rhee S.Y."/>
            <person name="Sohng J.K."/>
        </authorList>
    </citation>
    <scope>NUCLEOTIDE SEQUENCE</scope>
    <source>
        <tissue evidence="2">Leaf</tissue>
    </source>
</reference>
<accession>A0A834T170</accession>
<evidence type="ECO:0000313" key="3">
    <source>
        <dbReference type="Proteomes" id="UP000634136"/>
    </source>
</evidence>
<feature type="compositionally biased region" description="Acidic residues" evidence="1">
    <location>
        <begin position="24"/>
        <end position="33"/>
    </location>
</feature>
<dbReference type="AlphaFoldDB" id="A0A834T170"/>
<organism evidence="2 3">
    <name type="scientific">Senna tora</name>
    <dbReference type="NCBI Taxonomy" id="362788"/>
    <lineage>
        <taxon>Eukaryota</taxon>
        <taxon>Viridiplantae</taxon>
        <taxon>Streptophyta</taxon>
        <taxon>Embryophyta</taxon>
        <taxon>Tracheophyta</taxon>
        <taxon>Spermatophyta</taxon>
        <taxon>Magnoliopsida</taxon>
        <taxon>eudicotyledons</taxon>
        <taxon>Gunneridae</taxon>
        <taxon>Pentapetalae</taxon>
        <taxon>rosids</taxon>
        <taxon>fabids</taxon>
        <taxon>Fabales</taxon>
        <taxon>Fabaceae</taxon>
        <taxon>Caesalpinioideae</taxon>
        <taxon>Cassia clade</taxon>
        <taxon>Senna</taxon>
    </lineage>
</organism>
<protein>
    <submittedName>
        <fullName evidence="2">Uncharacterized protein</fullName>
    </submittedName>
</protein>
<feature type="region of interest" description="Disordered" evidence="1">
    <location>
        <begin position="1"/>
        <end position="40"/>
    </location>
</feature>
<evidence type="ECO:0000313" key="2">
    <source>
        <dbReference type="EMBL" id="KAF7811892.1"/>
    </source>
</evidence>
<feature type="compositionally biased region" description="Basic and acidic residues" evidence="1">
    <location>
        <begin position="1"/>
        <end position="23"/>
    </location>
</feature>
<dbReference type="Proteomes" id="UP000634136">
    <property type="component" value="Unassembled WGS sequence"/>
</dbReference>
<keyword evidence="3" id="KW-1185">Reference proteome</keyword>
<sequence>MAKDGKEEKDSEVPVEESSHETDPQEAEPESPTELETSGS</sequence>
<gene>
    <name evidence="2" type="ORF">G2W53_032868</name>
</gene>
<comment type="caution">
    <text evidence="2">The sequence shown here is derived from an EMBL/GenBank/DDBJ whole genome shotgun (WGS) entry which is preliminary data.</text>
</comment>
<name>A0A834T170_9FABA</name>
<proteinExistence type="predicted"/>
<dbReference type="EMBL" id="JAAIUW010000010">
    <property type="protein sequence ID" value="KAF7811892.1"/>
    <property type="molecule type" value="Genomic_DNA"/>
</dbReference>